<organism evidence="2 3">
    <name type="scientific">Tribolium castaneum</name>
    <name type="common">Red flour beetle</name>
    <dbReference type="NCBI Taxonomy" id="7070"/>
    <lineage>
        <taxon>Eukaryota</taxon>
        <taxon>Metazoa</taxon>
        <taxon>Ecdysozoa</taxon>
        <taxon>Arthropoda</taxon>
        <taxon>Hexapoda</taxon>
        <taxon>Insecta</taxon>
        <taxon>Pterygota</taxon>
        <taxon>Neoptera</taxon>
        <taxon>Endopterygota</taxon>
        <taxon>Coleoptera</taxon>
        <taxon>Polyphaga</taxon>
        <taxon>Cucujiformia</taxon>
        <taxon>Tenebrionidae</taxon>
        <taxon>Tenebrionidae incertae sedis</taxon>
        <taxon>Tribolium</taxon>
    </lineage>
</organism>
<sequence length="624" mass="71390">MSQKYSEDTGYVNIHGQDVKVLVCDKTGRILIPIDEVREMGFRIYRKNQYSRLLIDDKQFDREFDLFMLQAAQTYMLEKKIAFNEHTVIDSIQKKPKTVINADGSPQFINGQDDKKRRLNMQNQVKLSHVGLNNPEHTILVTHVETSAPFFWAQDTENSETLLEIDAKVKEEAEKNKQICDFLLNKVYLAQHEGLWARCKVIKFKPLKVFFIDYGNIGEVTEIKEASEELAKYPCQCVKLKLEDSSMKPNDFETLRVKVLNKHENGTYTVVIAETDDAFFSKPQPLCQLQHGQRVMIISQRDGKLALRTKECYDKLKQVEQALAEVTSKPLSSVKKDQLVLFSRNSNLQRAVVTNFQENKVELELLDYYDKVKVDLSSISNITESLAKEPISYLVTPSVKGLSDKTAEIVQNLIETRAKSTVVLNGDEFDLQLGKDLLSDKLKPPPGESHQKRTMLKDMTRFKPKLGVGEYILNTFRNKDKLTIGCNDAIESHLDHIIKTELDDNQPYEPITGEICFGSYLDSWSRCVVNRTMNSRYEVEFIDFGNVEILKGDQLRKLSDDVKNTPILGIPCRLIGLPHLSNVDELLKQIVVEGDSYEINIKQLSGDHYEVEVPALIKNLRESV</sequence>
<keyword evidence="3" id="KW-1185">Reference proteome</keyword>
<reference evidence="2 3" key="2">
    <citation type="journal article" date="2010" name="Nucleic Acids Res.">
        <title>BeetleBase in 2010: revisions to provide comprehensive genomic information for Tribolium castaneum.</title>
        <authorList>
            <person name="Kim H.S."/>
            <person name="Murphy T."/>
            <person name="Xia J."/>
            <person name="Caragea D."/>
            <person name="Park Y."/>
            <person name="Beeman R.W."/>
            <person name="Lorenzen M.D."/>
            <person name="Butcher S."/>
            <person name="Manak J.R."/>
            <person name="Brown S.J."/>
        </authorList>
    </citation>
    <scope>GENOME REANNOTATION</scope>
    <source>
        <strain evidence="2 3">Georgia GA2</strain>
    </source>
</reference>
<proteinExistence type="predicted"/>
<dbReference type="SUPFAM" id="SSF63748">
    <property type="entry name" value="Tudor/PWWP/MBT"/>
    <property type="match status" value="2"/>
</dbReference>
<dbReference type="EMBL" id="KQ971354">
    <property type="protein sequence ID" value="KYB26365.1"/>
    <property type="molecule type" value="Genomic_DNA"/>
</dbReference>
<dbReference type="PANTHER" id="PTHR22948">
    <property type="entry name" value="TUDOR DOMAIN CONTAINING PROTEIN"/>
    <property type="match status" value="1"/>
</dbReference>
<evidence type="ECO:0000313" key="2">
    <source>
        <dbReference type="EMBL" id="KYB26365.1"/>
    </source>
</evidence>
<reference evidence="2 3" key="1">
    <citation type="journal article" date="2008" name="Nature">
        <title>The genome of the model beetle and pest Tribolium castaneum.</title>
        <authorList>
            <consortium name="Tribolium Genome Sequencing Consortium"/>
            <person name="Richards S."/>
            <person name="Gibbs R.A."/>
            <person name="Weinstock G.M."/>
            <person name="Brown S.J."/>
            <person name="Denell R."/>
            <person name="Beeman R.W."/>
            <person name="Gibbs R."/>
            <person name="Beeman R.W."/>
            <person name="Brown S.J."/>
            <person name="Bucher G."/>
            <person name="Friedrich M."/>
            <person name="Grimmelikhuijzen C.J."/>
            <person name="Klingler M."/>
            <person name="Lorenzen M."/>
            <person name="Richards S."/>
            <person name="Roth S."/>
            <person name="Schroder R."/>
            <person name="Tautz D."/>
            <person name="Zdobnov E.M."/>
            <person name="Muzny D."/>
            <person name="Gibbs R.A."/>
            <person name="Weinstock G.M."/>
            <person name="Attaway T."/>
            <person name="Bell S."/>
            <person name="Buhay C.J."/>
            <person name="Chandrabose M.N."/>
            <person name="Chavez D."/>
            <person name="Clerk-Blankenburg K.P."/>
            <person name="Cree A."/>
            <person name="Dao M."/>
            <person name="Davis C."/>
            <person name="Chacko J."/>
            <person name="Dinh H."/>
            <person name="Dugan-Rocha S."/>
            <person name="Fowler G."/>
            <person name="Garner T.T."/>
            <person name="Garnes J."/>
            <person name="Gnirke A."/>
            <person name="Hawes A."/>
            <person name="Hernandez J."/>
            <person name="Hines S."/>
            <person name="Holder M."/>
            <person name="Hume J."/>
            <person name="Jhangiani S.N."/>
            <person name="Joshi V."/>
            <person name="Khan Z.M."/>
            <person name="Jackson L."/>
            <person name="Kovar C."/>
            <person name="Kowis A."/>
            <person name="Lee S."/>
            <person name="Lewis L.R."/>
            <person name="Margolis J."/>
            <person name="Morgan M."/>
            <person name="Nazareth L.V."/>
            <person name="Nguyen N."/>
            <person name="Okwuonu G."/>
            <person name="Parker D."/>
            <person name="Richards S."/>
            <person name="Ruiz S.J."/>
            <person name="Santibanez J."/>
            <person name="Savard J."/>
            <person name="Scherer S.E."/>
            <person name="Schneider B."/>
            <person name="Sodergren E."/>
            <person name="Tautz D."/>
            <person name="Vattahil S."/>
            <person name="Villasana D."/>
            <person name="White C.S."/>
            <person name="Wright R."/>
            <person name="Park Y."/>
            <person name="Beeman R.W."/>
            <person name="Lord J."/>
            <person name="Oppert B."/>
            <person name="Lorenzen M."/>
            <person name="Brown S."/>
            <person name="Wang L."/>
            <person name="Savard J."/>
            <person name="Tautz D."/>
            <person name="Richards S."/>
            <person name="Weinstock G."/>
            <person name="Gibbs R.A."/>
            <person name="Liu Y."/>
            <person name="Worley K."/>
            <person name="Weinstock G."/>
            <person name="Elsik C.G."/>
            <person name="Reese J.T."/>
            <person name="Elhaik E."/>
            <person name="Landan G."/>
            <person name="Graur D."/>
            <person name="Arensburger P."/>
            <person name="Atkinson P."/>
            <person name="Beeman R.W."/>
            <person name="Beidler J."/>
            <person name="Brown S.J."/>
            <person name="Demuth J.P."/>
            <person name="Drury D.W."/>
            <person name="Du Y.Z."/>
            <person name="Fujiwara H."/>
            <person name="Lorenzen M."/>
            <person name="Maselli V."/>
            <person name="Osanai M."/>
            <person name="Park Y."/>
            <person name="Robertson H.M."/>
            <person name="Tu Z."/>
            <person name="Wang J.J."/>
            <person name="Wang S."/>
            <person name="Richards S."/>
            <person name="Song H."/>
            <person name="Zhang L."/>
            <person name="Sodergren E."/>
            <person name="Werner D."/>
            <person name="Stanke M."/>
            <person name="Morgenstern B."/>
            <person name="Solovyev V."/>
            <person name="Kosarev P."/>
            <person name="Brown G."/>
            <person name="Chen H.C."/>
            <person name="Ermolaeva O."/>
            <person name="Hlavina W."/>
            <person name="Kapustin Y."/>
            <person name="Kiryutin B."/>
            <person name="Kitts P."/>
            <person name="Maglott D."/>
            <person name="Pruitt K."/>
            <person name="Sapojnikov V."/>
            <person name="Souvorov A."/>
            <person name="Mackey A.J."/>
            <person name="Waterhouse R.M."/>
            <person name="Wyder S."/>
            <person name="Zdobnov E.M."/>
            <person name="Zdobnov E.M."/>
            <person name="Wyder S."/>
            <person name="Kriventseva E.V."/>
            <person name="Kadowaki T."/>
            <person name="Bork P."/>
            <person name="Aranda M."/>
            <person name="Bao R."/>
            <person name="Beermann A."/>
            <person name="Berns N."/>
            <person name="Bolognesi R."/>
            <person name="Bonneton F."/>
            <person name="Bopp D."/>
            <person name="Brown S.J."/>
            <person name="Bucher G."/>
            <person name="Butts T."/>
            <person name="Chaumot A."/>
            <person name="Denell R.E."/>
            <person name="Ferrier D.E."/>
            <person name="Friedrich M."/>
            <person name="Gordon C.M."/>
            <person name="Jindra M."/>
            <person name="Klingler M."/>
            <person name="Lan Q."/>
            <person name="Lattorff H.M."/>
            <person name="Laudet V."/>
            <person name="von Levetsow C."/>
            <person name="Liu Z."/>
            <person name="Lutz R."/>
            <person name="Lynch J.A."/>
            <person name="da Fonseca R.N."/>
            <person name="Posnien N."/>
            <person name="Reuter R."/>
            <person name="Roth S."/>
            <person name="Savard J."/>
            <person name="Schinko J.B."/>
            <person name="Schmitt C."/>
            <person name="Schoppmeier M."/>
            <person name="Schroder R."/>
            <person name="Shippy T.D."/>
            <person name="Simonnet F."/>
            <person name="Marques-Souza H."/>
            <person name="Tautz D."/>
            <person name="Tomoyasu Y."/>
            <person name="Trauner J."/>
            <person name="Van der Zee M."/>
            <person name="Vervoort M."/>
            <person name="Wittkopp N."/>
            <person name="Wimmer E.A."/>
            <person name="Yang X."/>
            <person name="Jones A.K."/>
            <person name="Sattelle D.B."/>
            <person name="Ebert P.R."/>
            <person name="Nelson D."/>
            <person name="Scott J.G."/>
            <person name="Beeman R.W."/>
            <person name="Muthukrishnan S."/>
            <person name="Kramer K.J."/>
            <person name="Arakane Y."/>
            <person name="Beeman R.W."/>
            <person name="Zhu Q."/>
            <person name="Hogenkamp D."/>
            <person name="Dixit R."/>
            <person name="Oppert B."/>
            <person name="Jiang H."/>
            <person name="Zou Z."/>
            <person name="Marshall J."/>
            <person name="Elpidina E."/>
            <person name="Vinokurov K."/>
            <person name="Oppert C."/>
            <person name="Zou Z."/>
            <person name="Evans J."/>
            <person name="Lu Z."/>
            <person name="Zhao P."/>
            <person name="Sumathipala N."/>
            <person name="Altincicek B."/>
            <person name="Vilcinskas A."/>
            <person name="Williams M."/>
            <person name="Hultmark D."/>
            <person name="Hetru C."/>
            <person name="Jiang H."/>
            <person name="Grimmelikhuijzen C.J."/>
            <person name="Hauser F."/>
            <person name="Cazzamali G."/>
            <person name="Williamson M."/>
            <person name="Park Y."/>
            <person name="Li B."/>
            <person name="Tanaka Y."/>
            <person name="Predel R."/>
            <person name="Neupert S."/>
            <person name="Schachtner J."/>
            <person name="Verleyen P."/>
            <person name="Raible F."/>
            <person name="Bork P."/>
            <person name="Friedrich M."/>
            <person name="Walden K.K."/>
            <person name="Robertson H.M."/>
            <person name="Angeli S."/>
            <person name="Foret S."/>
            <person name="Bucher G."/>
            <person name="Schuetz S."/>
            <person name="Maleszka R."/>
            <person name="Wimmer E.A."/>
            <person name="Beeman R.W."/>
            <person name="Lorenzen M."/>
            <person name="Tomoyasu Y."/>
            <person name="Miller S.C."/>
            <person name="Grossmann D."/>
            <person name="Bucher G."/>
        </authorList>
    </citation>
    <scope>NUCLEOTIDE SEQUENCE [LARGE SCALE GENOMIC DNA]</scope>
    <source>
        <strain evidence="2 3">Georgia GA2</strain>
    </source>
</reference>
<protein>
    <recommendedName>
        <fullName evidence="1">Tudor domain-containing protein</fullName>
    </recommendedName>
</protein>
<dbReference type="Pfam" id="PF00567">
    <property type="entry name" value="TUDOR"/>
    <property type="match status" value="2"/>
</dbReference>
<dbReference type="PANTHER" id="PTHR22948:SF72">
    <property type="entry name" value="TUDOR DOMAIN-CONTAINING PROTEIN"/>
    <property type="match status" value="1"/>
</dbReference>
<dbReference type="InterPro" id="IPR050621">
    <property type="entry name" value="Tudor_domain_containing"/>
</dbReference>
<name>A0A139WES7_TRICA</name>
<dbReference type="Gene3D" id="2.30.30.140">
    <property type="match status" value="2"/>
</dbReference>
<accession>A0A139WES7</accession>
<dbReference type="InterPro" id="IPR002999">
    <property type="entry name" value="Tudor"/>
</dbReference>
<dbReference type="PROSITE" id="PS50304">
    <property type="entry name" value="TUDOR"/>
    <property type="match status" value="1"/>
</dbReference>
<evidence type="ECO:0000313" key="3">
    <source>
        <dbReference type="Proteomes" id="UP000007266"/>
    </source>
</evidence>
<gene>
    <name evidence="2" type="primary">AUGUSTUS-3.0.2_33807</name>
    <name evidence="2" type="ORF">TcasGA2_TC033807</name>
</gene>
<dbReference type="Proteomes" id="UP000007266">
    <property type="component" value="Linkage group 7"/>
</dbReference>
<evidence type="ECO:0000259" key="1">
    <source>
        <dbReference type="PROSITE" id="PS50304"/>
    </source>
</evidence>
<feature type="domain" description="Tudor" evidence="1">
    <location>
        <begin position="509"/>
        <end position="565"/>
    </location>
</feature>
<dbReference type="AlphaFoldDB" id="A0A139WES7"/>
<dbReference type="SMART" id="SM00333">
    <property type="entry name" value="TUDOR"/>
    <property type="match status" value="3"/>
</dbReference>